<accession>A0A3M9YC50</accession>
<keyword evidence="1" id="KW-0472">Membrane</keyword>
<comment type="caution">
    <text evidence="2">The sequence shown here is derived from an EMBL/GenBank/DDBJ whole genome shotgun (WGS) entry which is preliminary data.</text>
</comment>
<feature type="transmembrane region" description="Helical" evidence="1">
    <location>
        <begin position="101"/>
        <end position="126"/>
    </location>
</feature>
<sequence>MAEVIATVGVALGAIRVVKGSFARLSRVYRRNGVLTTLLFTVLPDASSTLDRIETILSGTGPEISEYRQSLSSNMNMAAVAGAIIAQVAITGLSLEARSQAHWTASAFLTASIAFGVISVYVSFIVQQELNGLLGSTGVADWLSVPLTQAELQEKANKLYRDPVLNDTELSMPLEREFQPENGAARPGLTREASALAAILLSAPSGLLVLSLNAFVIGLGIYLGCAYTDNLISDLGKGGSLGVLVFYIVASATATFLYTFPQIVKSSEKYDDQMVTSLRRQIELLDSILSDRQSSDHQRRQGV</sequence>
<dbReference type="Proteomes" id="UP000267145">
    <property type="component" value="Unassembled WGS sequence"/>
</dbReference>
<proteinExistence type="predicted"/>
<keyword evidence="3" id="KW-1185">Reference proteome</keyword>
<evidence type="ECO:0000256" key="1">
    <source>
        <dbReference type="SAM" id="Phobius"/>
    </source>
</evidence>
<dbReference type="RefSeq" id="XP_028495700.1">
    <property type="nucleotide sequence ID" value="XM_028640035.1"/>
</dbReference>
<dbReference type="AlphaFoldDB" id="A0A3M9YC50"/>
<dbReference type="EMBL" id="RBVV01000039">
    <property type="protein sequence ID" value="RNJ57542.1"/>
    <property type="molecule type" value="Genomic_DNA"/>
</dbReference>
<keyword evidence="1" id="KW-1133">Transmembrane helix</keyword>
<evidence type="ECO:0000313" key="3">
    <source>
        <dbReference type="Proteomes" id="UP000267145"/>
    </source>
</evidence>
<organism evidence="2 3">
    <name type="scientific">Verticillium nonalfalfae</name>
    <dbReference type="NCBI Taxonomy" id="1051616"/>
    <lineage>
        <taxon>Eukaryota</taxon>
        <taxon>Fungi</taxon>
        <taxon>Dikarya</taxon>
        <taxon>Ascomycota</taxon>
        <taxon>Pezizomycotina</taxon>
        <taxon>Sordariomycetes</taxon>
        <taxon>Hypocreomycetidae</taxon>
        <taxon>Glomerellales</taxon>
        <taxon>Plectosphaerellaceae</taxon>
        <taxon>Verticillium</taxon>
    </lineage>
</organism>
<feature type="transmembrane region" description="Helical" evidence="1">
    <location>
        <begin position="241"/>
        <end position="260"/>
    </location>
</feature>
<feature type="transmembrane region" description="Helical" evidence="1">
    <location>
        <begin position="77"/>
        <end position="95"/>
    </location>
</feature>
<name>A0A3M9YC50_9PEZI</name>
<gene>
    <name evidence="2" type="ORF">D7B24_005890</name>
</gene>
<reference evidence="2 3" key="1">
    <citation type="submission" date="2018-10" db="EMBL/GenBank/DDBJ databases">
        <title>Genome sequence of Verticillium nonalfalfae VnAa140.</title>
        <authorList>
            <person name="Stajich J.E."/>
            <person name="Kasson M.T."/>
        </authorList>
    </citation>
    <scope>NUCLEOTIDE SEQUENCE [LARGE SCALE GENOMIC DNA]</scope>
    <source>
        <strain evidence="2 3">VnAa140</strain>
    </source>
</reference>
<dbReference type="GeneID" id="39609579"/>
<protein>
    <submittedName>
        <fullName evidence="2">Uncharacterized protein</fullName>
    </submittedName>
</protein>
<keyword evidence="1" id="KW-0812">Transmembrane</keyword>
<evidence type="ECO:0000313" key="2">
    <source>
        <dbReference type="EMBL" id="RNJ57542.1"/>
    </source>
</evidence>
<dbReference type="STRING" id="1051616.A0A3M9YC50"/>
<feature type="transmembrane region" description="Helical" evidence="1">
    <location>
        <begin position="195"/>
        <end position="221"/>
    </location>
</feature>